<accession>A0A1Y6LB02</accession>
<evidence type="ECO:0000313" key="3">
    <source>
        <dbReference type="Proteomes" id="UP000215453"/>
    </source>
</evidence>
<sequence length="172" mass="20088">MIRDGYESARDMREATEDPDADGHVSSAVVGLSRGAPFDFPYIYLDTVEGTVYWYNCPDAVRYDPELPCIPALRASWEWDAEGENYDGEQDYWRGQSTFWSIPDFFEVLKHQFRRLYDFPLNQVHGGSALNLREQEEEEARAIYRAHAWPDLAVYKKEECMEALTRWAEETI</sequence>
<reference evidence="2 3" key="1">
    <citation type="submission" date="2016-10" db="EMBL/GenBank/DDBJ databases">
        <authorList>
            <person name="Varghese N."/>
        </authorList>
    </citation>
    <scope>NUCLEOTIDE SEQUENCE [LARGE SCALE GENOMIC DNA]</scope>
</reference>
<dbReference type="Proteomes" id="UP000215453">
    <property type="component" value="Chromosome 2"/>
</dbReference>
<name>A0A1Y6LB02_ZYMTR</name>
<dbReference type="EMBL" id="LT882677">
    <property type="protein sequence ID" value="SMY20779.1"/>
    <property type="molecule type" value="Genomic_DNA"/>
</dbReference>
<protein>
    <submittedName>
        <fullName evidence="2">Uncharacterized protein</fullName>
    </submittedName>
</protein>
<proteinExistence type="predicted"/>
<organism evidence="2 3">
    <name type="scientific">Zymoseptoria tritici ST99CH_1A5</name>
    <dbReference type="NCBI Taxonomy" id="1276529"/>
    <lineage>
        <taxon>Eukaryota</taxon>
        <taxon>Fungi</taxon>
        <taxon>Dikarya</taxon>
        <taxon>Ascomycota</taxon>
        <taxon>Pezizomycotina</taxon>
        <taxon>Dothideomycetes</taxon>
        <taxon>Dothideomycetidae</taxon>
        <taxon>Mycosphaerellales</taxon>
        <taxon>Mycosphaerellaceae</taxon>
        <taxon>Zymoseptoria</taxon>
    </lineage>
</organism>
<dbReference type="AlphaFoldDB" id="A0A1Y6LB02"/>
<evidence type="ECO:0000256" key="1">
    <source>
        <dbReference type="SAM" id="MobiDB-lite"/>
    </source>
</evidence>
<feature type="compositionally biased region" description="Basic and acidic residues" evidence="1">
    <location>
        <begin position="1"/>
        <end position="16"/>
    </location>
</feature>
<evidence type="ECO:0000313" key="2">
    <source>
        <dbReference type="EMBL" id="SMY20779.1"/>
    </source>
</evidence>
<gene>
    <name evidence="2" type="ORF">ZT1A5_G2214</name>
</gene>
<feature type="region of interest" description="Disordered" evidence="1">
    <location>
        <begin position="1"/>
        <end position="24"/>
    </location>
</feature>